<evidence type="ECO:0000256" key="3">
    <source>
        <dbReference type="ARBA" id="ARBA00023157"/>
    </source>
</evidence>
<evidence type="ECO:0000259" key="6">
    <source>
        <dbReference type="PROSITE" id="PS50923"/>
    </source>
</evidence>
<gene>
    <name evidence="7" type="ORF">KUTeg_003420</name>
</gene>
<sequence length="408" mass="45252">IDECKQNNGGCSQNCTDEIPGYSCSCITGFELYMYAGFNNISLAKGENGKREGDVYYINHTCVRKQCPQPFSPKNGIVLSQRNMFYYEDTVKYMCNHGYKMNSSSSSRTCGSDGKWDSEPPSCEVATCKTQLIESDNNIKRIIPGSGVEINYGEESIIECRYGNKLINRTQYCGYTGSDTYGLLGDSSGCPGDKCLDPGTPGGAYQVVTSYEVGELLYFKCSRNGYQPVPPEPFLCYIYNGTVKWNNTDLPACKDVTAPVFSNCSSTSTYVDYMEQVSYIVPTSTDNSGVVKNTSVFPSYMKPNTVIKQDTNVTYYAEDYAGNKAMCTIHIKIKPSTCFEEAFPTTAFSNRTCTPDKNGSLTCSVTCNDGYIFYDGKQTQTYQCMMANSPQTYQLLTWTPRSSPNDCL</sequence>
<dbReference type="PANTHER" id="PTHR45656:SF4">
    <property type="entry name" value="PROTEIN CBR-CLEC-78"/>
    <property type="match status" value="1"/>
</dbReference>
<keyword evidence="2" id="KW-0677">Repeat</keyword>
<feature type="disulfide bond" evidence="4">
    <location>
        <begin position="67"/>
        <end position="110"/>
    </location>
</feature>
<comment type="caution">
    <text evidence="7">The sequence shown here is derived from an EMBL/GenBank/DDBJ whole genome shotgun (WGS) entry which is preliminary data.</text>
</comment>
<dbReference type="Pfam" id="PF14670">
    <property type="entry name" value="FXa_inhibition"/>
    <property type="match status" value="1"/>
</dbReference>
<keyword evidence="3 4" id="KW-1015">Disulfide bond</keyword>
<feature type="domain" description="Sushi" evidence="6">
    <location>
        <begin position="193"/>
        <end position="255"/>
    </location>
</feature>
<dbReference type="InterPro" id="IPR003410">
    <property type="entry name" value="HYR_dom"/>
</dbReference>
<dbReference type="SMART" id="SM00032">
    <property type="entry name" value="CCP"/>
    <property type="match status" value="2"/>
</dbReference>
<evidence type="ECO:0000256" key="2">
    <source>
        <dbReference type="ARBA" id="ARBA00022737"/>
    </source>
</evidence>
<dbReference type="SUPFAM" id="SSF57196">
    <property type="entry name" value="EGF/Laminin"/>
    <property type="match status" value="1"/>
</dbReference>
<evidence type="ECO:0000256" key="1">
    <source>
        <dbReference type="ARBA" id="ARBA00022729"/>
    </source>
</evidence>
<dbReference type="Pfam" id="PF00084">
    <property type="entry name" value="Sushi"/>
    <property type="match status" value="1"/>
</dbReference>
<dbReference type="InterPro" id="IPR035976">
    <property type="entry name" value="Sushi/SCR/CCP_sf"/>
</dbReference>
<dbReference type="InterPro" id="IPR051277">
    <property type="entry name" value="SEZ6_CSMD_C4BPB_Regulators"/>
</dbReference>
<feature type="domain" description="HYR" evidence="5">
    <location>
        <begin position="254"/>
        <end position="335"/>
    </location>
</feature>
<keyword evidence="8" id="KW-1185">Reference proteome</keyword>
<keyword evidence="4" id="KW-0768">Sushi</keyword>
<dbReference type="CDD" id="cd00033">
    <property type="entry name" value="CCP"/>
    <property type="match status" value="1"/>
</dbReference>
<dbReference type="EMBL" id="JARBDR010000214">
    <property type="protein sequence ID" value="KAJ8318329.1"/>
    <property type="molecule type" value="Genomic_DNA"/>
</dbReference>
<feature type="non-terminal residue" evidence="7">
    <location>
        <position position="1"/>
    </location>
</feature>
<dbReference type="Gene3D" id="2.10.25.10">
    <property type="entry name" value="Laminin"/>
    <property type="match status" value="1"/>
</dbReference>
<proteinExistence type="predicted"/>
<keyword evidence="1" id="KW-0732">Signal</keyword>
<organism evidence="7 8">
    <name type="scientific">Tegillarca granosa</name>
    <name type="common">Malaysian cockle</name>
    <name type="synonym">Anadara granosa</name>
    <dbReference type="NCBI Taxonomy" id="220873"/>
    <lineage>
        <taxon>Eukaryota</taxon>
        <taxon>Metazoa</taxon>
        <taxon>Spiralia</taxon>
        <taxon>Lophotrochozoa</taxon>
        <taxon>Mollusca</taxon>
        <taxon>Bivalvia</taxon>
        <taxon>Autobranchia</taxon>
        <taxon>Pteriomorphia</taxon>
        <taxon>Arcoida</taxon>
        <taxon>Arcoidea</taxon>
        <taxon>Arcidae</taxon>
        <taxon>Tegillarca</taxon>
    </lineage>
</organism>
<feature type="domain" description="Sushi" evidence="6">
    <location>
        <begin position="65"/>
        <end position="125"/>
    </location>
</feature>
<dbReference type="PROSITE" id="PS50923">
    <property type="entry name" value="SUSHI"/>
    <property type="match status" value="2"/>
</dbReference>
<name>A0ABQ9FM36_TEGGR</name>
<comment type="caution">
    <text evidence="4">Lacks conserved residue(s) required for the propagation of feature annotation.</text>
</comment>
<feature type="non-terminal residue" evidence="7">
    <location>
        <position position="408"/>
    </location>
</feature>
<accession>A0ABQ9FM36</accession>
<dbReference type="SUPFAM" id="SSF57535">
    <property type="entry name" value="Complement control module/SCR domain"/>
    <property type="match status" value="2"/>
</dbReference>
<protein>
    <submittedName>
        <fullName evidence="7">Uncharacterized protein</fullName>
    </submittedName>
</protein>
<dbReference type="Gene3D" id="2.10.70.10">
    <property type="entry name" value="Complement Module, domain 1"/>
    <property type="match status" value="1"/>
</dbReference>
<dbReference type="PANTHER" id="PTHR45656">
    <property type="entry name" value="PROTEIN CBR-CLEC-78"/>
    <property type="match status" value="1"/>
</dbReference>
<evidence type="ECO:0000256" key="4">
    <source>
        <dbReference type="PROSITE-ProRule" id="PRU00302"/>
    </source>
</evidence>
<evidence type="ECO:0000313" key="7">
    <source>
        <dbReference type="EMBL" id="KAJ8318329.1"/>
    </source>
</evidence>
<dbReference type="Proteomes" id="UP001217089">
    <property type="component" value="Unassembled WGS sequence"/>
</dbReference>
<dbReference type="Pfam" id="PF02494">
    <property type="entry name" value="HYR"/>
    <property type="match status" value="1"/>
</dbReference>
<reference evidence="7 8" key="1">
    <citation type="submission" date="2022-12" db="EMBL/GenBank/DDBJ databases">
        <title>Chromosome-level genome of Tegillarca granosa.</title>
        <authorList>
            <person name="Kim J."/>
        </authorList>
    </citation>
    <scope>NUCLEOTIDE SEQUENCE [LARGE SCALE GENOMIC DNA]</scope>
    <source>
        <strain evidence="7">Teg-2019</strain>
        <tissue evidence="7">Adductor muscle</tissue>
    </source>
</reference>
<dbReference type="PROSITE" id="PS50825">
    <property type="entry name" value="HYR"/>
    <property type="match status" value="1"/>
</dbReference>
<dbReference type="InterPro" id="IPR000436">
    <property type="entry name" value="Sushi_SCR_CCP_dom"/>
</dbReference>
<evidence type="ECO:0000313" key="8">
    <source>
        <dbReference type="Proteomes" id="UP001217089"/>
    </source>
</evidence>
<evidence type="ECO:0000259" key="5">
    <source>
        <dbReference type="PROSITE" id="PS50825"/>
    </source>
</evidence>